<dbReference type="PANTHER" id="PTHR45331:SF2">
    <property type="entry name" value="OXIDOREDUCTASE WITH IRON-SULFUR SUBUNIT"/>
    <property type="match status" value="1"/>
</dbReference>
<proteinExistence type="predicted"/>
<name>A0A7I7QKP5_9MYCO</name>
<comment type="pathway">
    <text evidence="6">Alkaloid degradation; nicotine degradation.</text>
</comment>
<dbReference type="AlphaFoldDB" id="A0A7I7QKP5"/>
<sequence>MTGDYPGPGTRNWDTLPVHRSAVTASPSASLALWRGTGSVLPEVVEMNEDDSTSAPELHAAWPIRRRTFVGASVAVGGAVAAMGLLDGCATEPDEDTSTSSTVRVTLNGDKRELTVDNRTSLLDMLREHTELTGTKKGCDQGACGACTVLLDGERVVSCLTLAVQADGTEVTTIEGLEEDGRLHPLQQAFIDDDGFQCGYCTAGQILSGIGCIREGRAGSPEEIRESMSGNICRCGAYTNIVAAISRVAAQGGA</sequence>
<keyword evidence="5" id="KW-0411">Iron-sulfur</keyword>
<organism evidence="8 9">
    <name type="scientific">Mycolicibacterium sediminis</name>
    <dbReference type="NCBI Taxonomy" id="1286180"/>
    <lineage>
        <taxon>Bacteria</taxon>
        <taxon>Bacillati</taxon>
        <taxon>Actinomycetota</taxon>
        <taxon>Actinomycetes</taxon>
        <taxon>Mycobacteriales</taxon>
        <taxon>Mycobacteriaceae</taxon>
        <taxon>Mycolicibacterium</taxon>
    </lineage>
</organism>
<dbReference type="InterPro" id="IPR006058">
    <property type="entry name" value="2Fe2S_fd_BS"/>
</dbReference>
<evidence type="ECO:0000256" key="6">
    <source>
        <dbReference type="ARBA" id="ARBA00060707"/>
    </source>
</evidence>
<dbReference type="EMBL" id="AP022588">
    <property type="protein sequence ID" value="BBY26854.1"/>
    <property type="molecule type" value="Genomic_DNA"/>
</dbReference>
<dbReference type="Pfam" id="PF00111">
    <property type="entry name" value="Fer2"/>
    <property type="match status" value="1"/>
</dbReference>
<evidence type="ECO:0000256" key="2">
    <source>
        <dbReference type="ARBA" id="ARBA00022723"/>
    </source>
</evidence>
<gene>
    <name evidence="8" type="ORF">MSEDJ_09500</name>
</gene>
<evidence type="ECO:0000313" key="9">
    <source>
        <dbReference type="Proteomes" id="UP000467193"/>
    </source>
</evidence>
<dbReference type="PROSITE" id="PS00197">
    <property type="entry name" value="2FE2S_FER_1"/>
    <property type="match status" value="1"/>
</dbReference>
<dbReference type="SUPFAM" id="SSF47741">
    <property type="entry name" value="CO dehydrogenase ISP C-domain like"/>
    <property type="match status" value="1"/>
</dbReference>
<dbReference type="Gene3D" id="1.10.150.120">
    <property type="entry name" value="[2Fe-2S]-binding domain"/>
    <property type="match status" value="1"/>
</dbReference>
<evidence type="ECO:0000259" key="7">
    <source>
        <dbReference type="PROSITE" id="PS51085"/>
    </source>
</evidence>
<dbReference type="FunFam" id="1.10.150.120:FF:000003">
    <property type="entry name" value="Carbon monoxide dehydrogenase, small subunit"/>
    <property type="match status" value="1"/>
</dbReference>
<dbReference type="PANTHER" id="PTHR45331">
    <property type="entry name" value="OXIDOREDUCTASE, IRON-SULPHUR BINDING SUBUNIT-RELATED-RELATED"/>
    <property type="match status" value="1"/>
</dbReference>
<dbReference type="InterPro" id="IPR002888">
    <property type="entry name" value="2Fe-2S-bd"/>
</dbReference>
<evidence type="ECO:0000256" key="4">
    <source>
        <dbReference type="ARBA" id="ARBA00023004"/>
    </source>
</evidence>
<dbReference type="PROSITE" id="PS51085">
    <property type="entry name" value="2FE2S_FER_2"/>
    <property type="match status" value="1"/>
</dbReference>
<protein>
    <submittedName>
        <fullName evidence="8">Twin-arginine translocation pathway signal protein</fullName>
    </submittedName>
</protein>
<evidence type="ECO:0000313" key="8">
    <source>
        <dbReference type="EMBL" id="BBY26854.1"/>
    </source>
</evidence>
<keyword evidence="9" id="KW-1185">Reference proteome</keyword>
<keyword evidence="2" id="KW-0479">Metal-binding</keyword>
<keyword evidence="3" id="KW-0560">Oxidoreductase</keyword>
<evidence type="ECO:0000256" key="1">
    <source>
        <dbReference type="ARBA" id="ARBA00022714"/>
    </source>
</evidence>
<dbReference type="KEGG" id="msei:MSEDJ_09500"/>
<dbReference type="InterPro" id="IPR036884">
    <property type="entry name" value="2Fe-2S-bd_dom_sf"/>
</dbReference>
<dbReference type="SUPFAM" id="SSF54292">
    <property type="entry name" value="2Fe-2S ferredoxin-like"/>
    <property type="match status" value="1"/>
</dbReference>
<dbReference type="GO" id="GO:0016903">
    <property type="term" value="F:oxidoreductase activity, acting on the aldehyde or oxo group of donors"/>
    <property type="evidence" value="ECO:0007669"/>
    <property type="project" value="TreeGrafter"/>
</dbReference>
<dbReference type="InterPro" id="IPR036010">
    <property type="entry name" value="2Fe-2S_ferredoxin-like_sf"/>
</dbReference>
<keyword evidence="1" id="KW-0001">2Fe-2S</keyword>
<keyword evidence="4" id="KW-0408">Iron</keyword>
<evidence type="ECO:0000256" key="3">
    <source>
        <dbReference type="ARBA" id="ARBA00023002"/>
    </source>
</evidence>
<accession>A0A7I7QKP5</accession>
<dbReference type="InterPro" id="IPR001041">
    <property type="entry name" value="2Fe-2S_ferredoxin-type"/>
</dbReference>
<dbReference type="InterPro" id="IPR012675">
    <property type="entry name" value="Beta-grasp_dom_sf"/>
</dbReference>
<dbReference type="InterPro" id="IPR052914">
    <property type="entry name" value="Aldehyde_Oxdr_Iron-Sulfur"/>
</dbReference>
<dbReference type="Pfam" id="PF01799">
    <property type="entry name" value="Fer2_2"/>
    <property type="match status" value="1"/>
</dbReference>
<reference evidence="8 9" key="1">
    <citation type="journal article" date="2019" name="Emerg. Microbes Infect.">
        <title>Comprehensive subspecies identification of 175 nontuberculous mycobacteria species based on 7547 genomic profiles.</title>
        <authorList>
            <person name="Matsumoto Y."/>
            <person name="Kinjo T."/>
            <person name="Motooka D."/>
            <person name="Nabeya D."/>
            <person name="Jung N."/>
            <person name="Uechi K."/>
            <person name="Horii T."/>
            <person name="Iida T."/>
            <person name="Fujita J."/>
            <person name="Nakamura S."/>
        </authorList>
    </citation>
    <scope>NUCLEOTIDE SEQUENCE [LARGE SCALE GENOMIC DNA]</scope>
    <source>
        <strain evidence="8 9">JCM 17899</strain>
    </source>
</reference>
<dbReference type="Proteomes" id="UP000467193">
    <property type="component" value="Chromosome"/>
</dbReference>
<dbReference type="GO" id="GO:0046872">
    <property type="term" value="F:metal ion binding"/>
    <property type="evidence" value="ECO:0007669"/>
    <property type="project" value="UniProtKB-KW"/>
</dbReference>
<dbReference type="Gene3D" id="3.10.20.30">
    <property type="match status" value="1"/>
</dbReference>
<dbReference type="FunFam" id="3.10.20.30:FF:000020">
    <property type="entry name" value="Xanthine dehydrogenase iron-sulfur subunit"/>
    <property type="match status" value="1"/>
</dbReference>
<dbReference type="CDD" id="cd00207">
    <property type="entry name" value="fer2"/>
    <property type="match status" value="1"/>
</dbReference>
<dbReference type="GO" id="GO:0051537">
    <property type="term" value="F:2 iron, 2 sulfur cluster binding"/>
    <property type="evidence" value="ECO:0007669"/>
    <property type="project" value="UniProtKB-KW"/>
</dbReference>
<evidence type="ECO:0000256" key="5">
    <source>
        <dbReference type="ARBA" id="ARBA00023014"/>
    </source>
</evidence>
<feature type="domain" description="2Fe-2S ferredoxin-type" evidence="7">
    <location>
        <begin position="101"/>
        <end position="177"/>
    </location>
</feature>